<proteinExistence type="predicted"/>
<evidence type="ECO:0000313" key="3">
    <source>
        <dbReference type="EMBL" id="CAB4637351.1"/>
    </source>
</evidence>
<dbReference type="InterPro" id="IPR025194">
    <property type="entry name" value="RodZ-like_C"/>
</dbReference>
<gene>
    <name evidence="3" type="ORF">UFOPK2162_00149</name>
</gene>
<protein>
    <submittedName>
        <fullName evidence="3">Unannotated protein</fullName>
    </submittedName>
</protein>
<dbReference type="EMBL" id="CAEZVZ010000011">
    <property type="protein sequence ID" value="CAB4637351.1"/>
    <property type="molecule type" value="Genomic_DNA"/>
</dbReference>
<accession>A0A6J6JJ68</accession>
<dbReference type="InterPro" id="IPR001387">
    <property type="entry name" value="Cro/C1-type_HTH"/>
</dbReference>
<dbReference type="AlphaFoldDB" id="A0A6J6JJ68"/>
<organism evidence="3">
    <name type="scientific">freshwater metagenome</name>
    <dbReference type="NCBI Taxonomy" id="449393"/>
    <lineage>
        <taxon>unclassified sequences</taxon>
        <taxon>metagenomes</taxon>
        <taxon>ecological metagenomes</taxon>
    </lineage>
</organism>
<dbReference type="Pfam" id="PF13413">
    <property type="entry name" value="HTH_25"/>
    <property type="match status" value="1"/>
</dbReference>
<dbReference type="Pfam" id="PF13464">
    <property type="entry name" value="RodZ_C"/>
    <property type="match status" value="1"/>
</dbReference>
<name>A0A6J6JJ68_9ZZZZ</name>
<dbReference type="SUPFAM" id="SSF47413">
    <property type="entry name" value="lambda repressor-like DNA-binding domains"/>
    <property type="match status" value="1"/>
</dbReference>
<dbReference type="PROSITE" id="PS50943">
    <property type="entry name" value="HTH_CROC1"/>
    <property type="match status" value="1"/>
</dbReference>
<evidence type="ECO:0000259" key="2">
    <source>
        <dbReference type="PROSITE" id="PS50943"/>
    </source>
</evidence>
<reference evidence="3" key="1">
    <citation type="submission" date="2020-05" db="EMBL/GenBank/DDBJ databases">
        <authorList>
            <person name="Chiriac C."/>
            <person name="Salcher M."/>
            <person name="Ghai R."/>
            <person name="Kavagutti S V."/>
        </authorList>
    </citation>
    <scope>NUCLEOTIDE SEQUENCE</scope>
</reference>
<feature type="domain" description="HTH cro/C1-type" evidence="2">
    <location>
        <begin position="7"/>
        <end position="38"/>
    </location>
</feature>
<feature type="region of interest" description="Disordered" evidence="1">
    <location>
        <begin position="148"/>
        <end position="167"/>
    </location>
</feature>
<dbReference type="InterPro" id="IPR050400">
    <property type="entry name" value="Bact_Cytoskel_RodZ"/>
</dbReference>
<dbReference type="GO" id="GO:0003677">
    <property type="term" value="F:DNA binding"/>
    <property type="evidence" value="ECO:0007669"/>
    <property type="project" value="InterPro"/>
</dbReference>
<dbReference type="PANTHER" id="PTHR34475">
    <property type="match status" value="1"/>
</dbReference>
<dbReference type="Gene3D" id="1.10.260.40">
    <property type="entry name" value="lambda repressor-like DNA-binding domains"/>
    <property type="match status" value="1"/>
</dbReference>
<sequence length="249" mass="26392">MTLGEGLRRAREDAGLSLDELAHKTNLRSSLITLIEKDDFSQCGGDTYARGHIRNIARAVGVSPIEFLAAFDADHSTDSRSIHAQLVDNNAAAIRGENRKLSWKVLAGASLSIVALIGVAQFSINALDSQNSTSEVISETVEPSVASVTPSATPSVTPPATTEAVTPTGGPLQLVISATRGNSNIHVVVVGKTLYKGPLFQGEEKTFVGENSISIYLGNAGDLDLTLNGEKLAPLGERNQEIRKTFRAK</sequence>
<dbReference type="PANTHER" id="PTHR34475:SF1">
    <property type="entry name" value="CYTOSKELETON PROTEIN RODZ"/>
    <property type="match status" value="1"/>
</dbReference>
<evidence type="ECO:0000256" key="1">
    <source>
        <dbReference type="SAM" id="MobiDB-lite"/>
    </source>
</evidence>
<dbReference type="InterPro" id="IPR010982">
    <property type="entry name" value="Lambda_DNA-bd_dom_sf"/>
</dbReference>
<dbReference type="CDD" id="cd00093">
    <property type="entry name" value="HTH_XRE"/>
    <property type="match status" value="1"/>
</dbReference>